<dbReference type="SUPFAM" id="SSF52788">
    <property type="entry name" value="Phosphotyrosine protein phosphatases I"/>
    <property type="match status" value="1"/>
</dbReference>
<sequence>MYNVLFIDTENATRSIVAEALLNHWGKGKFQAYSAGSEPINDINPHALAVLKNANLSVADAYPKGLDVFSGDDAPQMDFVFILCDKVRNEVCPIWPDHTITAVWDINIPTADDLYIDAVREVLHSLEARIQLFIQLPIAKLEHLKLKQAVAEISQQ</sequence>
<organism evidence="3 4">
    <name type="scientific">Thiomicrorhabdus immobilis</name>
    <dbReference type="NCBI Taxonomy" id="2791037"/>
    <lineage>
        <taxon>Bacteria</taxon>
        <taxon>Pseudomonadati</taxon>
        <taxon>Pseudomonadota</taxon>
        <taxon>Gammaproteobacteria</taxon>
        <taxon>Thiotrichales</taxon>
        <taxon>Piscirickettsiaceae</taxon>
        <taxon>Thiomicrorhabdus</taxon>
    </lineage>
</organism>
<dbReference type="InterPro" id="IPR023485">
    <property type="entry name" value="Ptyr_pPase"/>
</dbReference>
<dbReference type="RefSeq" id="WP_237261969.1">
    <property type="nucleotide sequence ID" value="NZ_AP024202.1"/>
</dbReference>
<dbReference type="PANTHER" id="PTHR43428:SF1">
    <property type="entry name" value="ARSENATE REDUCTASE"/>
    <property type="match status" value="1"/>
</dbReference>
<dbReference type="Proteomes" id="UP001054820">
    <property type="component" value="Chromosome"/>
</dbReference>
<reference evidence="3" key="1">
    <citation type="journal article" date="2022" name="Arch. Microbiol.">
        <title>Thiomicrorhabdus immobilis sp. nov., a mesophilic sulfur-oxidizing bacterium isolated from sediment of a brackish lake in northern Japan.</title>
        <authorList>
            <person name="Kojima H."/>
            <person name="Mochizuki J."/>
            <person name="Kanda M."/>
            <person name="Watanabe T."/>
            <person name="Fukui M."/>
        </authorList>
    </citation>
    <scope>NUCLEOTIDE SEQUENCE</scope>
    <source>
        <strain evidence="3">Am19</strain>
    </source>
</reference>
<evidence type="ECO:0000313" key="4">
    <source>
        <dbReference type="Proteomes" id="UP001054820"/>
    </source>
</evidence>
<evidence type="ECO:0000259" key="2">
    <source>
        <dbReference type="SMART" id="SM00226"/>
    </source>
</evidence>
<dbReference type="CDD" id="cd16345">
    <property type="entry name" value="LMWP_ArsC"/>
    <property type="match status" value="1"/>
</dbReference>
<dbReference type="PANTHER" id="PTHR43428">
    <property type="entry name" value="ARSENATE REDUCTASE"/>
    <property type="match status" value="1"/>
</dbReference>
<dbReference type="InterPro" id="IPR036196">
    <property type="entry name" value="Ptyr_pPase_sf"/>
</dbReference>
<keyword evidence="4" id="KW-1185">Reference proteome</keyword>
<name>A0ABM7MA98_9GAMM</name>
<accession>A0ABM7MA98</accession>
<keyword evidence="1" id="KW-0059">Arsenical resistance</keyword>
<gene>
    <name evidence="3" type="ORF">THMIRHAM_00490</name>
</gene>
<feature type="domain" description="Phosphotyrosine protein phosphatase I" evidence="2">
    <location>
        <begin position="2"/>
        <end position="136"/>
    </location>
</feature>
<dbReference type="EMBL" id="AP024202">
    <property type="protein sequence ID" value="BCN92264.1"/>
    <property type="molecule type" value="Genomic_DNA"/>
</dbReference>
<evidence type="ECO:0000256" key="1">
    <source>
        <dbReference type="ARBA" id="ARBA00022849"/>
    </source>
</evidence>
<proteinExistence type="predicted"/>
<dbReference type="Pfam" id="PF01451">
    <property type="entry name" value="LMWPc"/>
    <property type="match status" value="1"/>
</dbReference>
<dbReference type="SMART" id="SM00226">
    <property type="entry name" value="LMWPc"/>
    <property type="match status" value="1"/>
</dbReference>
<dbReference type="Gene3D" id="3.40.50.2300">
    <property type="match status" value="1"/>
</dbReference>
<protein>
    <recommendedName>
        <fullName evidence="2">Phosphotyrosine protein phosphatase I domain-containing protein</fullName>
    </recommendedName>
</protein>
<evidence type="ECO:0000313" key="3">
    <source>
        <dbReference type="EMBL" id="BCN92264.1"/>
    </source>
</evidence>